<evidence type="ECO:0000256" key="6">
    <source>
        <dbReference type="SAM" id="Phobius"/>
    </source>
</evidence>
<keyword evidence="4 6" id="KW-1133">Transmembrane helix</keyword>
<dbReference type="InterPro" id="IPR045584">
    <property type="entry name" value="Pilin-like"/>
</dbReference>
<dbReference type="AlphaFoldDB" id="A0A1G2TXX7"/>
<evidence type="ECO:0000256" key="2">
    <source>
        <dbReference type="ARBA" id="ARBA00022481"/>
    </source>
</evidence>
<dbReference type="Pfam" id="PF07963">
    <property type="entry name" value="N_methyl"/>
    <property type="match status" value="1"/>
</dbReference>
<sequence>MKKIFNSSGGFSLIELLIVITIIGVLSSIVLSSLSNSRSRAYDSKIKQQLNSFRTAAEIYFFNQTPNGYSPASIVCSSGMFNDVDSSDGSPGLYITAGNLPDFSQTFCGSTDSTYAVKATLYSGTEYWCVDNKGASRLISGIPTSGTFCP</sequence>
<dbReference type="InterPro" id="IPR012902">
    <property type="entry name" value="N_methyl_site"/>
</dbReference>
<dbReference type="PANTHER" id="PTHR30093">
    <property type="entry name" value="GENERAL SECRETION PATHWAY PROTEIN G"/>
    <property type="match status" value="1"/>
</dbReference>
<evidence type="ECO:0000313" key="7">
    <source>
        <dbReference type="EMBL" id="OHB02151.1"/>
    </source>
</evidence>
<name>A0A1G2TXX7_9BACT</name>
<organism evidence="7 8">
    <name type="scientific">Candidatus Zambryskibacteria bacterium RIFCSPLOWO2_01_FULL_39_39</name>
    <dbReference type="NCBI Taxonomy" id="1802758"/>
    <lineage>
        <taxon>Bacteria</taxon>
        <taxon>Candidatus Zambryskiibacteriota</taxon>
    </lineage>
</organism>
<evidence type="ECO:0000256" key="3">
    <source>
        <dbReference type="ARBA" id="ARBA00022692"/>
    </source>
</evidence>
<keyword evidence="2" id="KW-0488">Methylation</keyword>
<comment type="caution">
    <text evidence="7">The sequence shown here is derived from an EMBL/GenBank/DDBJ whole genome shotgun (WGS) entry which is preliminary data.</text>
</comment>
<dbReference type="Gene3D" id="3.30.700.10">
    <property type="entry name" value="Glycoprotein, Type 4 Pilin"/>
    <property type="match status" value="1"/>
</dbReference>
<keyword evidence="5 6" id="KW-0472">Membrane</keyword>
<dbReference type="NCBIfam" id="TIGR02532">
    <property type="entry name" value="IV_pilin_GFxxxE"/>
    <property type="match status" value="1"/>
</dbReference>
<comment type="subcellular location">
    <subcellularLocation>
        <location evidence="1">Membrane</location>
        <topology evidence="1">Single-pass membrane protein</topology>
    </subcellularLocation>
</comment>
<reference evidence="7 8" key="1">
    <citation type="journal article" date="2016" name="Nat. Commun.">
        <title>Thousands of microbial genomes shed light on interconnected biogeochemical processes in an aquifer system.</title>
        <authorList>
            <person name="Anantharaman K."/>
            <person name="Brown C.T."/>
            <person name="Hug L.A."/>
            <person name="Sharon I."/>
            <person name="Castelle C.J."/>
            <person name="Probst A.J."/>
            <person name="Thomas B.C."/>
            <person name="Singh A."/>
            <person name="Wilkins M.J."/>
            <person name="Karaoz U."/>
            <person name="Brodie E.L."/>
            <person name="Williams K.H."/>
            <person name="Hubbard S.S."/>
            <person name="Banfield J.F."/>
        </authorList>
    </citation>
    <scope>NUCLEOTIDE SEQUENCE [LARGE SCALE GENOMIC DNA]</scope>
</reference>
<protein>
    <recommendedName>
        <fullName evidence="9">Type II secretion system protein GspG C-terminal domain-containing protein</fullName>
    </recommendedName>
</protein>
<feature type="transmembrane region" description="Helical" evidence="6">
    <location>
        <begin position="12"/>
        <end position="34"/>
    </location>
</feature>
<evidence type="ECO:0000256" key="4">
    <source>
        <dbReference type="ARBA" id="ARBA00022989"/>
    </source>
</evidence>
<dbReference type="GO" id="GO:0016020">
    <property type="term" value="C:membrane"/>
    <property type="evidence" value="ECO:0007669"/>
    <property type="project" value="UniProtKB-SubCell"/>
</dbReference>
<dbReference type="Proteomes" id="UP000177707">
    <property type="component" value="Unassembled WGS sequence"/>
</dbReference>
<proteinExistence type="predicted"/>
<dbReference type="PROSITE" id="PS00409">
    <property type="entry name" value="PROKAR_NTER_METHYL"/>
    <property type="match status" value="1"/>
</dbReference>
<keyword evidence="3 6" id="KW-0812">Transmembrane</keyword>
<evidence type="ECO:0000256" key="5">
    <source>
        <dbReference type="ARBA" id="ARBA00023136"/>
    </source>
</evidence>
<gene>
    <name evidence="7" type="ORF">A3A96_01320</name>
</gene>
<evidence type="ECO:0000313" key="8">
    <source>
        <dbReference type="Proteomes" id="UP000177707"/>
    </source>
</evidence>
<dbReference type="SUPFAM" id="SSF54523">
    <property type="entry name" value="Pili subunits"/>
    <property type="match status" value="1"/>
</dbReference>
<dbReference type="EMBL" id="MHWB01000007">
    <property type="protein sequence ID" value="OHB02151.1"/>
    <property type="molecule type" value="Genomic_DNA"/>
</dbReference>
<dbReference type="STRING" id="1802758.A3A96_01320"/>
<evidence type="ECO:0008006" key="9">
    <source>
        <dbReference type="Google" id="ProtNLM"/>
    </source>
</evidence>
<evidence type="ECO:0000256" key="1">
    <source>
        <dbReference type="ARBA" id="ARBA00004167"/>
    </source>
</evidence>
<dbReference type="PANTHER" id="PTHR30093:SF44">
    <property type="entry name" value="TYPE II SECRETION SYSTEM CORE PROTEIN G"/>
    <property type="match status" value="1"/>
</dbReference>
<accession>A0A1G2TXX7</accession>